<dbReference type="InterPro" id="IPR001611">
    <property type="entry name" value="Leu-rich_rpt"/>
</dbReference>
<dbReference type="OrthoDB" id="1421090at2759"/>
<dbReference type="PANTHER" id="PTHR45617:SF171">
    <property type="entry name" value="LEUCINE-RICH REPEAT-CONTAINING PROTEIN 15"/>
    <property type="match status" value="1"/>
</dbReference>
<dbReference type="Pfam" id="PF13855">
    <property type="entry name" value="LRR_8"/>
    <property type="match status" value="2"/>
</dbReference>
<dbReference type="SMART" id="SM00369">
    <property type="entry name" value="LRR_TYP"/>
    <property type="match status" value="4"/>
</dbReference>
<keyword evidence="5" id="KW-1185">Reference proteome</keyword>
<proteinExistence type="predicted"/>
<protein>
    <submittedName>
        <fullName evidence="4">Uncharacterized protein</fullName>
    </submittedName>
</protein>
<accession>A0A2W1BKU0</accession>
<evidence type="ECO:0000313" key="5">
    <source>
        <dbReference type="Proteomes" id="UP000249218"/>
    </source>
</evidence>
<reference evidence="4 5" key="1">
    <citation type="journal article" date="2017" name="BMC Biol.">
        <title>Genomic innovations, transcriptional plasticity and gene loss underlying the evolution and divergence of two highly polyphagous and invasive Helicoverpa pest species.</title>
        <authorList>
            <person name="Pearce S.L."/>
            <person name="Clarke D.F."/>
            <person name="East P.D."/>
            <person name="Elfekih S."/>
            <person name="Gordon K.H."/>
            <person name="Jermiin L.S."/>
            <person name="McGaughran A."/>
            <person name="Oakeshott J.G."/>
            <person name="Papanikolaou A."/>
            <person name="Perera O.P."/>
            <person name="Rane R.V."/>
            <person name="Richards S."/>
            <person name="Tay W.T."/>
            <person name="Walsh T.K."/>
            <person name="Anderson A."/>
            <person name="Anderson C.J."/>
            <person name="Asgari S."/>
            <person name="Board P.G."/>
            <person name="Bretschneider A."/>
            <person name="Campbell P.M."/>
            <person name="Chertemps T."/>
            <person name="Christeller J.T."/>
            <person name="Coppin C.W."/>
            <person name="Downes S.J."/>
            <person name="Duan G."/>
            <person name="Farnsworth C.A."/>
            <person name="Good R.T."/>
            <person name="Han L.B."/>
            <person name="Han Y.C."/>
            <person name="Hatje K."/>
            <person name="Horne I."/>
            <person name="Huang Y.P."/>
            <person name="Hughes D.S."/>
            <person name="Jacquin-Joly E."/>
            <person name="James W."/>
            <person name="Jhangiani S."/>
            <person name="Kollmar M."/>
            <person name="Kuwar S.S."/>
            <person name="Li S."/>
            <person name="Liu N.Y."/>
            <person name="Maibeche M.T."/>
            <person name="Miller J.R."/>
            <person name="Montagne N."/>
            <person name="Perry T."/>
            <person name="Qu J."/>
            <person name="Song S.V."/>
            <person name="Sutton G.G."/>
            <person name="Vogel H."/>
            <person name="Walenz B.P."/>
            <person name="Xu W."/>
            <person name="Zhang H.J."/>
            <person name="Zou Z."/>
            <person name="Batterham P."/>
            <person name="Edwards O.R."/>
            <person name="Feyereisen R."/>
            <person name="Gibbs R.A."/>
            <person name="Heckel D.G."/>
            <person name="McGrath A."/>
            <person name="Robin C."/>
            <person name="Scherer S.E."/>
            <person name="Worley K.C."/>
            <person name="Wu Y.D."/>
        </authorList>
    </citation>
    <scope>NUCLEOTIDE SEQUENCE [LARGE SCALE GENOMIC DNA]</scope>
    <source>
        <strain evidence="4">Harm_GR_Male_#8</strain>
        <tissue evidence="4">Whole organism</tissue>
    </source>
</reference>
<sequence length="387" mass="42580">MARCWLTLAGLLALARAPGAAAADPPECPLPARCKLGGYGQNEYPYTVDGLQVMIQYTDSGYFALKCPKNITLDNPALPRFKSKLRVSKAQLEDCPAPRDSYADALERLNVLVLDKLKLVRPGALRAAHLAPLGELPALELLRVTSCALAALPAGLLDAAPDLLLLDLSDNRLTALPGGLFVVTKKLRMLNLSRNRLTTNVFDSLAAVTSLTTLNLSFNDLKDSCGGAADTVRGSSPLQYLTSLEKFYLRKTNTSVICQDWRTSMSRLKELDLSYNNISVVTFTDLRFSSEAEVDLRRNPVARLEYSRDDVSRAAAVTSPLAAECLVTYVYEDDVMYEVARASRAAPRRSGASSAWLDLSPQSWYDEVCRLPNFYAYINVNQCRRLV</sequence>
<dbReference type="PRINTS" id="PR00019">
    <property type="entry name" value="LEURICHRPT"/>
</dbReference>
<dbReference type="InterPro" id="IPR032675">
    <property type="entry name" value="LRR_dom_sf"/>
</dbReference>
<evidence type="ECO:0000256" key="3">
    <source>
        <dbReference type="SAM" id="SignalP"/>
    </source>
</evidence>
<evidence type="ECO:0000256" key="2">
    <source>
        <dbReference type="ARBA" id="ARBA00022737"/>
    </source>
</evidence>
<evidence type="ECO:0000256" key="1">
    <source>
        <dbReference type="ARBA" id="ARBA00022614"/>
    </source>
</evidence>
<dbReference type="PANTHER" id="PTHR45617">
    <property type="entry name" value="LEUCINE RICH REPEAT FAMILY PROTEIN"/>
    <property type="match status" value="1"/>
</dbReference>
<dbReference type="AlphaFoldDB" id="A0A2W1BKU0"/>
<organism evidence="4 5">
    <name type="scientific">Helicoverpa armigera</name>
    <name type="common">Cotton bollworm</name>
    <name type="synonym">Heliothis armigera</name>
    <dbReference type="NCBI Taxonomy" id="29058"/>
    <lineage>
        <taxon>Eukaryota</taxon>
        <taxon>Metazoa</taxon>
        <taxon>Ecdysozoa</taxon>
        <taxon>Arthropoda</taxon>
        <taxon>Hexapoda</taxon>
        <taxon>Insecta</taxon>
        <taxon>Pterygota</taxon>
        <taxon>Neoptera</taxon>
        <taxon>Endopterygota</taxon>
        <taxon>Lepidoptera</taxon>
        <taxon>Glossata</taxon>
        <taxon>Ditrysia</taxon>
        <taxon>Noctuoidea</taxon>
        <taxon>Noctuidae</taxon>
        <taxon>Heliothinae</taxon>
        <taxon>Helicoverpa</taxon>
    </lineage>
</organism>
<dbReference type="Gene3D" id="3.80.10.10">
    <property type="entry name" value="Ribonuclease Inhibitor"/>
    <property type="match status" value="2"/>
</dbReference>
<keyword evidence="1" id="KW-0433">Leucine-rich repeat</keyword>
<dbReference type="EMBL" id="KZ149985">
    <property type="protein sequence ID" value="PZC75692.1"/>
    <property type="molecule type" value="Genomic_DNA"/>
</dbReference>
<name>A0A2W1BKU0_HELAM</name>
<feature type="chain" id="PRO_5015850504" evidence="3">
    <location>
        <begin position="23"/>
        <end position="387"/>
    </location>
</feature>
<dbReference type="SUPFAM" id="SSF52058">
    <property type="entry name" value="L domain-like"/>
    <property type="match status" value="1"/>
</dbReference>
<keyword evidence="2" id="KW-0677">Repeat</keyword>
<gene>
    <name evidence="4" type="primary">HaOG205724</name>
    <name evidence="4" type="ORF">B5X24_HaOG205724</name>
</gene>
<dbReference type="InterPro" id="IPR003591">
    <property type="entry name" value="Leu-rich_rpt_typical-subtyp"/>
</dbReference>
<dbReference type="Proteomes" id="UP000249218">
    <property type="component" value="Unassembled WGS sequence"/>
</dbReference>
<feature type="signal peptide" evidence="3">
    <location>
        <begin position="1"/>
        <end position="22"/>
    </location>
</feature>
<keyword evidence="3" id="KW-0732">Signal</keyword>
<evidence type="ECO:0000313" key="4">
    <source>
        <dbReference type="EMBL" id="PZC75692.1"/>
    </source>
</evidence>